<feature type="transmembrane region" description="Helical" evidence="7">
    <location>
        <begin position="69"/>
        <end position="87"/>
    </location>
</feature>
<evidence type="ECO:0000256" key="3">
    <source>
        <dbReference type="ARBA" id="ARBA00022475"/>
    </source>
</evidence>
<dbReference type="RefSeq" id="WP_179236899.1">
    <property type="nucleotide sequence ID" value="NZ_JACBNQ010000002.1"/>
</dbReference>
<protein>
    <submittedName>
        <fullName evidence="8">MATE family efflux transporter</fullName>
    </submittedName>
</protein>
<evidence type="ECO:0000256" key="2">
    <source>
        <dbReference type="ARBA" id="ARBA00022448"/>
    </source>
</evidence>
<feature type="transmembrane region" description="Helical" evidence="7">
    <location>
        <begin position="274"/>
        <end position="296"/>
    </location>
</feature>
<dbReference type="Proteomes" id="UP000611629">
    <property type="component" value="Unassembled WGS sequence"/>
</dbReference>
<evidence type="ECO:0000256" key="6">
    <source>
        <dbReference type="ARBA" id="ARBA00023136"/>
    </source>
</evidence>
<comment type="subcellular location">
    <subcellularLocation>
        <location evidence="1">Cell membrane</location>
        <topology evidence="1">Multi-pass membrane protein</topology>
    </subcellularLocation>
</comment>
<keyword evidence="9" id="KW-1185">Reference proteome</keyword>
<accession>A0A974BHE7</accession>
<feature type="transmembrane region" description="Helical" evidence="7">
    <location>
        <begin position="15"/>
        <end position="32"/>
    </location>
</feature>
<feature type="transmembrane region" description="Helical" evidence="7">
    <location>
        <begin position="392"/>
        <end position="410"/>
    </location>
</feature>
<dbReference type="InterPro" id="IPR052031">
    <property type="entry name" value="Membrane_Transporter-Flippase"/>
</dbReference>
<dbReference type="InterPro" id="IPR048279">
    <property type="entry name" value="MdtK-like"/>
</dbReference>
<feature type="transmembrane region" description="Helical" evidence="7">
    <location>
        <begin position="197"/>
        <end position="220"/>
    </location>
</feature>
<evidence type="ECO:0000256" key="1">
    <source>
        <dbReference type="ARBA" id="ARBA00004651"/>
    </source>
</evidence>
<feature type="transmembrane region" description="Helical" evidence="7">
    <location>
        <begin position="99"/>
        <end position="122"/>
    </location>
</feature>
<organism evidence="8 9">
    <name type="scientific">Sedimentibacter hydroxybenzoicus DSM 7310</name>
    <dbReference type="NCBI Taxonomy" id="1123245"/>
    <lineage>
        <taxon>Bacteria</taxon>
        <taxon>Bacillati</taxon>
        <taxon>Bacillota</taxon>
        <taxon>Tissierellia</taxon>
        <taxon>Sedimentibacter</taxon>
    </lineage>
</organism>
<evidence type="ECO:0000256" key="7">
    <source>
        <dbReference type="SAM" id="Phobius"/>
    </source>
</evidence>
<feature type="transmembrane region" description="Helical" evidence="7">
    <location>
        <begin position="416"/>
        <end position="438"/>
    </location>
</feature>
<dbReference type="InterPro" id="IPR002528">
    <property type="entry name" value="MATE_fam"/>
</dbReference>
<dbReference type="PIRSF" id="PIRSF006603">
    <property type="entry name" value="DinF"/>
    <property type="match status" value="1"/>
</dbReference>
<dbReference type="Pfam" id="PF01554">
    <property type="entry name" value="MatE"/>
    <property type="match status" value="2"/>
</dbReference>
<feature type="transmembrane region" description="Helical" evidence="7">
    <location>
        <begin position="241"/>
        <end position="262"/>
    </location>
</feature>
<feature type="transmembrane region" description="Helical" evidence="7">
    <location>
        <begin position="142"/>
        <end position="163"/>
    </location>
</feature>
<proteinExistence type="predicted"/>
<dbReference type="EMBL" id="JACBNQ010000002">
    <property type="protein sequence ID" value="NYB73215.1"/>
    <property type="molecule type" value="Genomic_DNA"/>
</dbReference>
<dbReference type="CDD" id="cd13138">
    <property type="entry name" value="MATE_yoeA_like"/>
    <property type="match status" value="1"/>
</dbReference>
<evidence type="ECO:0000313" key="9">
    <source>
        <dbReference type="Proteomes" id="UP000611629"/>
    </source>
</evidence>
<evidence type="ECO:0000256" key="4">
    <source>
        <dbReference type="ARBA" id="ARBA00022692"/>
    </source>
</evidence>
<gene>
    <name evidence="8" type="ORF">HZF24_03580</name>
</gene>
<dbReference type="NCBIfam" id="TIGR00797">
    <property type="entry name" value="matE"/>
    <property type="match status" value="1"/>
</dbReference>
<feature type="transmembrane region" description="Helical" evidence="7">
    <location>
        <begin position="359"/>
        <end position="380"/>
    </location>
</feature>
<feature type="transmembrane region" description="Helical" evidence="7">
    <location>
        <begin position="317"/>
        <end position="339"/>
    </location>
</feature>
<dbReference type="GO" id="GO:0015297">
    <property type="term" value="F:antiporter activity"/>
    <property type="evidence" value="ECO:0007669"/>
    <property type="project" value="InterPro"/>
</dbReference>
<keyword evidence="5 7" id="KW-1133">Transmembrane helix</keyword>
<reference evidence="8" key="1">
    <citation type="submission" date="2020-07" db="EMBL/GenBank/DDBJ databases">
        <title>Genomic analysis of a strain of Sedimentibacter Hydroxybenzoicus DSM7310.</title>
        <authorList>
            <person name="Ma S."/>
        </authorList>
    </citation>
    <scope>NUCLEOTIDE SEQUENCE</scope>
    <source>
        <strain evidence="8">DSM 7310</strain>
    </source>
</reference>
<keyword evidence="6 7" id="KW-0472">Membrane</keyword>
<dbReference type="AlphaFoldDB" id="A0A974BHE7"/>
<dbReference type="PANTHER" id="PTHR43549">
    <property type="entry name" value="MULTIDRUG RESISTANCE PROTEIN YPNP-RELATED"/>
    <property type="match status" value="1"/>
</dbReference>
<dbReference type="GO" id="GO:0005886">
    <property type="term" value="C:plasma membrane"/>
    <property type="evidence" value="ECO:0007669"/>
    <property type="project" value="UniProtKB-SubCell"/>
</dbReference>
<dbReference type="PANTHER" id="PTHR43549:SF3">
    <property type="entry name" value="MULTIDRUG RESISTANCE PROTEIN YPNP-RELATED"/>
    <property type="match status" value="1"/>
</dbReference>
<evidence type="ECO:0000256" key="5">
    <source>
        <dbReference type="ARBA" id="ARBA00022989"/>
    </source>
</evidence>
<dbReference type="GO" id="GO:0042910">
    <property type="term" value="F:xenobiotic transmembrane transporter activity"/>
    <property type="evidence" value="ECO:0007669"/>
    <property type="project" value="InterPro"/>
</dbReference>
<evidence type="ECO:0000313" key="8">
    <source>
        <dbReference type="EMBL" id="NYB73215.1"/>
    </source>
</evidence>
<feature type="transmembrane region" description="Helical" evidence="7">
    <location>
        <begin position="170"/>
        <end position="191"/>
    </location>
</feature>
<comment type="caution">
    <text evidence="8">The sequence shown here is derived from an EMBL/GenBank/DDBJ whole genome shotgun (WGS) entry which is preliminary data.</text>
</comment>
<keyword evidence="2" id="KW-0813">Transport</keyword>
<sequence>MELIKKEHDLTEGVIWKKLVIFFIPILLGNLFQQLYTTADAVILGRFAGVDALASIDAIYSLTKLPVNFFVGLSSGATIIVSQYFGAKNQEDLSKTVHTAIAFAISGGLVLSIMGIVLSPYFLKLMQVPDDIFNYSLSYARIFFAGMAASMVYNVGTGILRAVGNSKSTFYFLLVANIVNVVLDLLFVGLFRWHVVGAAFSTVIAQILSAALVIIALIKTALPCKIIPKKIRFHKSVLKSIFRLGLPIGVQSSLYPLANMLIQSNINQFGTNSIAAWALCGKLDLLIFLIIDSSGVTISTFTAQNYGSRNYSRIRKGVNICMCIFLTLIFAVSGALYVWCRDLSFLFISDVEVIELTTALMRFLSPLYFLYIGGEVFSGAIRGTGETFKPMVLTLIGTCACRVLWILLAVPLNPTLIMVLWSYPVSWLITSVMFTVYYQIYKKQKISVGLY</sequence>
<keyword evidence="3" id="KW-1003">Cell membrane</keyword>
<keyword evidence="4 7" id="KW-0812">Transmembrane</keyword>
<name>A0A974BHE7_SEDHY</name>